<dbReference type="Gene3D" id="3.20.20.70">
    <property type="entry name" value="Aldolase class I"/>
    <property type="match status" value="1"/>
</dbReference>
<keyword evidence="8" id="KW-0808">Transferase</keyword>
<dbReference type="InterPro" id="IPR015421">
    <property type="entry name" value="PyrdxlP-dep_Trfase_major"/>
</dbReference>
<evidence type="ECO:0000256" key="2">
    <source>
        <dbReference type="ARBA" id="ARBA00001933"/>
    </source>
</evidence>
<dbReference type="PROSITE" id="PS50893">
    <property type="entry name" value="ABC_TRANSPORTER_2"/>
    <property type="match status" value="1"/>
</dbReference>
<dbReference type="InterPro" id="IPR022998">
    <property type="entry name" value="ThiamineP_synth_TenI"/>
</dbReference>
<dbReference type="Proteomes" id="UP000250235">
    <property type="component" value="Unassembled WGS sequence"/>
</dbReference>
<comment type="pathway">
    <text evidence="4">Cofactor biosynthesis; thiamine diphosphate biosynthesis; thiamine phosphate from 4-amino-2-methyl-5-diphosphomethylpyrimidine and 4-methyl-5-(2-phosphoethyl)-thiazole: step 1/1.</text>
</comment>
<dbReference type="GO" id="GO:0015995">
    <property type="term" value="P:chlorophyll biosynthetic process"/>
    <property type="evidence" value="ECO:0007669"/>
    <property type="project" value="UniProtKB-UniPathway"/>
</dbReference>
<dbReference type="InterPro" id="IPR013785">
    <property type="entry name" value="Aldolase_TIM"/>
</dbReference>
<dbReference type="GO" id="GO:0042286">
    <property type="term" value="F:glutamate-1-semialdehyde 2,1-aminomutase activity"/>
    <property type="evidence" value="ECO:0007669"/>
    <property type="project" value="UniProtKB-EC"/>
</dbReference>
<dbReference type="PANTHER" id="PTHR43713">
    <property type="entry name" value="GLUTAMATE-1-SEMIALDEHYDE 2,1-AMINOMUTASE"/>
    <property type="match status" value="1"/>
</dbReference>
<dbReference type="OrthoDB" id="425114at2759"/>
<evidence type="ECO:0000256" key="6">
    <source>
        <dbReference type="ARBA" id="ARBA00008981"/>
    </source>
</evidence>
<dbReference type="CDD" id="cd00610">
    <property type="entry name" value="OAT_like"/>
    <property type="match status" value="1"/>
</dbReference>
<dbReference type="UniPathway" id="UPA00251">
    <property type="reaction ID" value="UER00317"/>
</dbReference>
<keyword evidence="11" id="KW-0067">ATP-binding</keyword>
<feature type="compositionally biased region" description="Low complexity" evidence="20">
    <location>
        <begin position="1338"/>
        <end position="1369"/>
    </location>
</feature>
<protein>
    <submittedName>
        <fullName evidence="22">Glutamate-1-semialdehyde 2,1-aminomutase 2, chloroplastic-like</fullName>
    </submittedName>
</protein>
<dbReference type="CDD" id="cd03230">
    <property type="entry name" value="ABC_DR_subfamily_A"/>
    <property type="match status" value="1"/>
</dbReference>
<comment type="catalytic activity">
    <reaction evidence="17">
        <text>4-methyl-5-(2-phosphooxyethyl)-thiazole + 4-amino-2-methyl-5-(diphosphooxymethyl)pyrimidine + H(+) = thiamine phosphate + diphosphate</text>
        <dbReference type="Rhea" id="RHEA:22328"/>
        <dbReference type="ChEBI" id="CHEBI:15378"/>
        <dbReference type="ChEBI" id="CHEBI:33019"/>
        <dbReference type="ChEBI" id="CHEBI:37575"/>
        <dbReference type="ChEBI" id="CHEBI:57841"/>
        <dbReference type="ChEBI" id="CHEBI:58296"/>
        <dbReference type="EC" id="2.5.1.3"/>
    </reaction>
</comment>
<dbReference type="GO" id="GO:0009229">
    <property type="term" value="P:thiamine diphosphate biosynthetic process"/>
    <property type="evidence" value="ECO:0007669"/>
    <property type="project" value="UniProtKB-UniPathway"/>
</dbReference>
<evidence type="ECO:0000256" key="8">
    <source>
        <dbReference type="ARBA" id="ARBA00022679"/>
    </source>
</evidence>
<evidence type="ECO:0000256" key="5">
    <source>
        <dbReference type="ARBA" id="ARBA00005173"/>
    </source>
</evidence>
<evidence type="ECO:0000256" key="11">
    <source>
        <dbReference type="ARBA" id="ARBA00022840"/>
    </source>
</evidence>
<dbReference type="GO" id="GO:0006782">
    <property type="term" value="P:protoporphyrinogen IX biosynthetic process"/>
    <property type="evidence" value="ECO:0007669"/>
    <property type="project" value="UniProtKB-UniPathway"/>
</dbReference>
<feature type="compositionally biased region" description="Low complexity" evidence="20">
    <location>
        <begin position="1420"/>
        <end position="1429"/>
    </location>
</feature>
<comment type="subunit">
    <text evidence="7">Homodimer.</text>
</comment>
<keyword evidence="10" id="KW-0547">Nucleotide-binding</keyword>
<feature type="region of interest" description="Disordered" evidence="20">
    <location>
        <begin position="19"/>
        <end position="72"/>
    </location>
</feature>
<dbReference type="GO" id="GO:0016887">
    <property type="term" value="F:ATP hydrolysis activity"/>
    <property type="evidence" value="ECO:0007669"/>
    <property type="project" value="InterPro"/>
</dbReference>
<dbReference type="NCBIfam" id="TIGR00713">
    <property type="entry name" value="hemL"/>
    <property type="match status" value="1"/>
</dbReference>
<evidence type="ECO:0000256" key="20">
    <source>
        <dbReference type="SAM" id="MobiDB-lite"/>
    </source>
</evidence>
<dbReference type="InterPro" id="IPR003593">
    <property type="entry name" value="AAA+_ATPase"/>
</dbReference>
<feature type="compositionally biased region" description="Basic and acidic residues" evidence="20">
    <location>
        <begin position="1484"/>
        <end position="1498"/>
    </location>
</feature>
<evidence type="ECO:0000256" key="14">
    <source>
        <dbReference type="ARBA" id="ARBA00022977"/>
    </source>
</evidence>
<dbReference type="InterPro" id="IPR005814">
    <property type="entry name" value="Aminotrans_3"/>
</dbReference>
<accession>A0A2Z7A1V5</accession>
<evidence type="ECO:0000256" key="4">
    <source>
        <dbReference type="ARBA" id="ARBA00005165"/>
    </source>
</evidence>
<evidence type="ECO:0000256" key="13">
    <source>
        <dbReference type="ARBA" id="ARBA00022898"/>
    </source>
</evidence>
<dbReference type="NCBIfam" id="NF000818">
    <property type="entry name" value="PRK00062.1"/>
    <property type="match status" value="1"/>
</dbReference>
<comment type="pathway">
    <text evidence="3">Porphyrin-containing compound metabolism; protoporphyrin-IX biosynthesis; 5-aminolevulinate from L-glutamyl-tRNA(Glu): step 2/2.</text>
</comment>
<dbReference type="SMART" id="SM00382">
    <property type="entry name" value="AAA"/>
    <property type="match status" value="1"/>
</dbReference>
<keyword evidence="13" id="KW-0663">Pyridoxal phosphate</keyword>
<feature type="compositionally biased region" description="Low complexity" evidence="20">
    <location>
        <begin position="1451"/>
        <end position="1472"/>
    </location>
</feature>
<dbReference type="NCBIfam" id="TIGR00693">
    <property type="entry name" value="thiE"/>
    <property type="match status" value="1"/>
</dbReference>
<sequence length="1819" mass="190297">MPREPSRHAEVPACRVAAVAGLPRLRRPDGSDARYRDPARPALLGGAGHQRGGARARPDDAHGAGAGSRHAVRVSRYGAARLLDEEHADPARHPVLRCRSQAGVGTAGRAAVQGRSLPGLSQHGAGALRAGIVRWHGQADRRARRRHAHDRGQAGDGRLNGAGGRGDRQADAVGDQCFGTDRVEHVPVVLEWNELLHGEASGVARVGCAWKHHSGSVGPFAGANVAKTGRPRAGIGDQSTSIISKSLLVAPQSGQCILATRLPLRKRTAPISALAGARKPRGMTDSPFTDRGLYAITDGPRADLPEAVAQALAGGARVLQYRDKTRDAARRHAEAAALKQLCDAHAVPLIVNDDVALAAAVGAAGVHLGRDDGDVAAARAALGAGAIIGVSCYDSLERARAAAMAGADYVAFGAFFPSPTKPHAVRASPELLRQSATLGVPRVAIGGITPDNAPSLVEAGADFLAVISAVFAASDRARQLMPGGVNSPVRAFKSVGGEPFFTARADGAYLWDVEDRRYIDYVGSWGPMIVGHNHPAVREAVERAVKDGLSFGTPCPAEVTMAETIAKLVPSVEMVRMVNSGTEATMSAIRLARGATGRAKIVKFEGCYHGHGDSFLVKAGSGALTFGVPTSPGVPKANADLTLTLPYNDLAAAQALFAGQGSEIAGLIIEPVAGNMNCIPPVDGYLQGLRELCTQHGALLIFDEVMTGFRVALGGAQAHYGVTPDLSTFGKIIGGGMPVGAYGGRRELMEQVAPAGPIYQAGTLSGNPVAMAAGLAMLELVQAPGFHDTLAARTRLLCDGFQSVADGAGVPFSTNRAGGMFGLFFSAGKVESYAQATAADTALFNRFFHGMLKRGVYLAPSTKLSKYGLYTWMPLLSVAAAQDVRGRHPRHVTGAPPMKRLTFACALALGLGLPFAGTTAAAMQAAPPAAAAPAAPKLHAALRSLWHGHIAHTRAYAMAVKAGNQAAAAKAANDVVANAKQIANAVAGFYGADAGKGMLKLLAGHWAGVKALTDTEHAGDQAASDKAMQDLSANAGEIAQFLHGANPANWPEATVQGLLLEHVADHHAQIGEIMSGDSAAEAQTWARMQEHMNMIADALAGGIAAQFPAKAVCGANHFGSRLGGGESISTCGFAAFSRYGRQAWVTRKVPRVLTCCIRSKRFIGVSCTPASQIALALLTTMSMPPNRSAACVTAAWTSASSRMSHFSASALPPAASTAAAAVWMVPGNLGLATPLLAAIATLAPSRAARSAIARPMPREAPVMNRVLPASVLMRIPGEVVRPSGSAAGYRAVRPGVAAGRPVPADAGARRRSAAAVPRAGNPASERRRNIRAARASTAAPSLRPGARRSSAAGQARPAPVTAAPPATSPLRRAAGHPREPACAAPGSAGRPRPRCRAGRRRHDGNPRCAPACRPPPATPARPFRAPPGSGRRRNRSRRASTPAPDPDSAVRRCAAPAARPGTTRWTAGTTAIRRGKNVQPCAECSERGQRRPPLDDRTPRRHISRTIRGACAGMSTIATAPTAPFAAAQTAPVLRVRGLRKSFKQREVLRGIDWEVPPGRVIGLLGRNGAGKTTLLRCLLGLSPIDAGTVELFGETMTEPGGERLHRIGFVPQTFDLFPWMKVRAYLDFTAAFYAGWNHALADRLLGDWELDPKQKIGELSQGQRQKLAIVRAIAPGPDLLVLDEPVASLDPQARRAFMAELLELMKAPGKTVIFSTHITADLERADADITLLRDGAIQFTRPLAELREHLRRAVLVRAGGWPQAPVVAGLLKATLKGDEAQLLVEDANVESLHALATREGATLRIETPTLEDLFVELA</sequence>
<gene>
    <name evidence="22" type="ORF">F511_15579</name>
</gene>
<dbReference type="SUPFAM" id="SSF52540">
    <property type="entry name" value="P-loop containing nucleoside triphosphate hydrolases"/>
    <property type="match status" value="1"/>
</dbReference>
<dbReference type="InterPro" id="IPR015424">
    <property type="entry name" value="PyrdxlP-dep_Trfase"/>
</dbReference>
<dbReference type="InterPro" id="IPR003439">
    <property type="entry name" value="ABC_transporter-like_ATP-bd"/>
</dbReference>
<reference evidence="22 23" key="1">
    <citation type="journal article" date="2015" name="Proc. Natl. Acad. Sci. U.S.A.">
        <title>The resurrection genome of Boea hygrometrica: A blueprint for survival of dehydration.</title>
        <authorList>
            <person name="Xiao L."/>
            <person name="Yang G."/>
            <person name="Zhang L."/>
            <person name="Yang X."/>
            <person name="Zhao S."/>
            <person name="Ji Z."/>
            <person name="Zhou Q."/>
            <person name="Hu M."/>
            <person name="Wang Y."/>
            <person name="Chen M."/>
            <person name="Xu Y."/>
            <person name="Jin H."/>
            <person name="Xiao X."/>
            <person name="Hu G."/>
            <person name="Bao F."/>
            <person name="Hu Y."/>
            <person name="Wan P."/>
            <person name="Li L."/>
            <person name="Deng X."/>
            <person name="Kuang T."/>
            <person name="Xiang C."/>
            <person name="Zhu J.K."/>
            <person name="Oliver M.J."/>
            <person name="He Y."/>
        </authorList>
    </citation>
    <scope>NUCLEOTIDE SEQUENCE [LARGE SCALE GENOMIC DNA]</scope>
    <source>
        <strain evidence="23">cv. XS01</strain>
    </source>
</reference>
<comment type="similarity">
    <text evidence="6">Belongs to the class-III pyridoxal-phosphate-dependent aminotransferase family. HemL subfamily.</text>
</comment>
<dbReference type="UniPathway" id="UPA00668"/>
<dbReference type="InterPro" id="IPR004639">
    <property type="entry name" value="4pyrrol_synth_GluAld_NH2Trfase"/>
</dbReference>
<name>A0A2Z7A1V5_9LAMI</name>
<dbReference type="InterPro" id="IPR027417">
    <property type="entry name" value="P-loop_NTPase"/>
</dbReference>
<dbReference type="GO" id="GO:0004789">
    <property type="term" value="F:thiamine-phosphate diphosphorylase activity"/>
    <property type="evidence" value="ECO:0007669"/>
    <property type="project" value="UniProtKB-EC"/>
</dbReference>
<evidence type="ECO:0000313" key="23">
    <source>
        <dbReference type="Proteomes" id="UP000250235"/>
    </source>
</evidence>
<feature type="region of interest" description="Disordered" evidence="20">
    <location>
        <begin position="139"/>
        <end position="170"/>
    </location>
</feature>
<keyword evidence="15" id="KW-0413">Isomerase</keyword>
<feature type="region of interest" description="Disordered" evidence="20">
    <location>
        <begin position="1297"/>
        <end position="1499"/>
    </location>
</feature>
<dbReference type="InterPro" id="IPR049704">
    <property type="entry name" value="Aminotrans_3_PPA_site"/>
</dbReference>
<dbReference type="PROSITE" id="PS00211">
    <property type="entry name" value="ABC_TRANSPORTER_1"/>
    <property type="match status" value="1"/>
</dbReference>
<dbReference type="Pfam" id="PF02581">
    <property type="entry name" value="TMP-TENI"/>
    <property type="match status" value="1"/>
</dbReference>
<comment type="catalytic activity">
    <reaction evidence="19">
        <text>2-[(2R,5Z)-2-carboxy-4-methylthiazol-5(2H)-ylidene]ethyl phosphate + 4-amino-2-methyl-5-(diphosphooxymethyl)pyrimidine + 2 H(+) = thiamine phosphate + CO2 + diphosphate</text>
        <dbReference type="Rhea" id="RHEA:47844"/>
        <dbReference type="ChEBI" id="CHEBI:15378"/>
        <dbReference type="ChEBI" id="CHEBI:16526"/>
        <dbReference type="ChEBI" id="CHEBI:33019"/>
        <dbReference type="ChEBI" id="CHEBI:37575"/>
        <dbReference type="ChEBI" id="CHEBI:57841"/>
        <dbReference type="ChEBI" id="CHEBI:62899"/>
        <dbReference type="EC" id="2.5.1.3"/>
    </reaction>
</comment>
<keyword evidence="23" id="KW-1185">Reference proteome</keyword>
<comment type="cofactor">
    <cofactor evidence="2">
        <name>pyridoxal 5'-phosphate</name>
        <dbReference type="ChEBI" id="CHEBI:597326"/>
    </cofactor>
</comment>
<feature type="compositionally biased region" description="Basic residues" evidence="20">
    <location>
        <begin position="1391"/>
        <end position="1402"/>
    </location>
</feature>
<keyword evidence="16" id="KW-0627">Porphyrin biosynthesis</keyword>
<dbReference type="GO" id="GO:0005524">
    <property type="term" value="F:ATP binding"/>
    <property type="evidence" value="ECO:0007669"/>
    <property type="project" value="UniProtKB-KW"/>
</dbReference>
<evidence type="ECO:0000256" key="16">
    <source>
        <dbReference type="ARBA" id="ARBA00023244"/>
    </source>
</evidence>
<dbReference type="Pfam" id="PF00202">
    <property type="entry name" value="Aminotran_3"/>
    <property type="match status" value="1"/>
</dbReference>
<dbReference type="SUPFAM" id="SSF53383">
    <property type="entry name" value="PLP-dependent transferases"/>
    <property type="match status" value="1"/>
</dbReference>
<evidence type="ECO:0000256" key="15">
    <source>
        <dbReference type="ARBA" id="ARBA00023235"/>
    </source>
</evidence>
<comment type="pathway">
    <text evidence="5">Porphyrin-containing compound metabolism; chlorophyll biosynthesis.</text>
</comment>
<evidence type="ECO:0000256" key="1">
    <source>
        <dbReference type="ARBA" id="ARBA00001579"/>
    </source>
</evidence>
<feature type="compositionally biased region" description="Low complexity" evidence="20">
    <location>
        <begin position="1380"/>
        <end position="1390"/>
    </location>
</feature>
<dbReference type="PANTHER" id="PTHR43713:SF3">
    <property type="entry name" value="GLUTAMATE-1-SEMIALDEHYDE 2,1-AMINOMUTASE 1, CHLOROPLASTIC-RELATED"/>
    <property type="match status" value="1"/>
</dbReference>
<evidence type="ECO:0000256" key="9">
    <source>
        <dbReference type="ARBA" id="ARBA00022723"/>
    </source>
</evidence>
<evidence type="ECO:0000256" key="19">
    <source>
        <dbReference type="ARBA" id="ARBA00047883"/>
    </source>
</evidence>
<dbReference type="HAMAP" id="MF_00375">
    <property type="entry name" value="HemL_aminotrans_3"/>
    <property type="match status" value="1"/>
</dbReference>
<dbReference type="Pfam" id="PF00005">
    <property type="entry name" value="ABC_tran"/>
    <property type="match status" value="1"/>
</dbReference>
<dbReference type="Gene3D" id="3.90.1150.10">
    <property type="entry name" value="Aspartate Aminotransferase, domain 1"/>
    <property type="match status" value="1"/>
</dbReference>
<dbReference type="HAMAP" id="MF_00097">
    <property type="entry name" value="TMP_synthase"/>
    <property type="match status" value="1"/>
</dbReference>
<feature type="compositionally biased region" description="Basic and acidic residues" evidence="20">
    <location>
        <begin position="26"/>
        <end position="39"/>
    </location>
</feature>
<evidence type="ECO:0000259" key="21">
    <source>
        <dbReference type="PROSITE" id="PS50893"/>
    </source>
</evidence>
<dbReference type="EMBL" id="KV020095">
    <property type="protein sequence ID" value="KZV15476.1"/>
    <property type="molecule type" value="Genomic_DNA"/>
</dbReference>
<proteinExistence type="inferred from homology"/>
<dbReference type="InterPro" id="IPR036206">
    <property type="entry name" value="ThiamineP_synth_sf"/>
</dbReference>
<evidence type="ECO:0000256" key="17">
    <source>
        <dbReference type="ARBA" id="ARBA00047334"/>
    </source>
</evidence>
<evidence type="ECO:0000256" key="12">
    <source>
        <dbReference type="ARBA" id="ARBA00022842"/>
    </source>
</evidence>
<dbReference type="Gene3D" id="3.40.50.300">
    <property type="entry name" value="P-loop containing nucleotide triphosphate hydrolases"/>
    <property type="match status" value="1"/>
</dbReference>
<organism evidence="22 23">
    <name type="scientific">Dorcoceras hygrometricum</name>
    <dbReference type="NCBI Taxonomy" id="472368"/>
    <lineage>
        <taxon>Eukaryota</taxon>
        <taxon>Viridiplantae</taxon>
        <taxon>Streptophyta</taxon>
        <taxon>Embryophyta</taxon>
        <taxon>Tracheophyta</taxon>
        <taxon>Spermatophyta</taxon>
        <taxon>Magnoliopsida</taxon>
        <taxon>eudicotyledons</taxon>
        <taxon>Gunneridae</taxon>
        <taxon>Pentapetalae</taxon>
        <taxon>asterids</taxon>
        <taxon>lamiids</taxon>
        <taxon>Lamiales</taxon>
        <taxon>Gesneriaceae</taxon>
        <taxon>Didymocarpoideae</taxon>
        <taxon>Trichosporeae</taxon>
        <taxon>Loxocarpinae</taxon>
        <taxon>Dorcoceras</taxon>
    </lineage>
</organism>
<dbReference type="Gene3D" id="3.40.640.10">
    <property type="entry name" value="Type I PLP-dependent aspartate aminotransferase-like (Major domain)"/>
    <property type="match status" value="1"/>
</dbReference>
<evidence type="ECO:0000256" key="3">
    <source>
        <dbReference type="ARBA" id="ARBA00004819"/>
    </source>
</evidence>
<keyword evidence="12" id="KW-0460">Magnesium</keyword>
<dbReference type="GO" id="GO:0008483">
    <property type="term" value="F:transaminase activity"/>
    <property type="evidence" value="ECO:0007669"/>
    <property type="project" value="InterPro"/>
</dbReference>
<evidence type="ECO:0000256" key="7">
    <source>
        <dbReference type="ARBA" id="ARBA00011738"/>
    </source>
</evidence>
<dbReference type="InterPro" id="IPR015422">
    <property type="entry name" value="PyrdxlP-dep_Trfase_small"/>
</dbReference>
<feature type="domain" description="ABC transporter" evidence="21">
    <location>
        <begin position="1534"/>
        <end position="1760"/>
    </location>
</feature>
<evidence type="ECO:0000313" key="22">
    <source>
        <dbReference type="EMBL" id="KZV15476.1"/>
    </source>
</evidence>
<dbReference type="PROSITE" id="PS00600">
    <property type="entry name" value="AA_TRANSFER_CLASS_3"/>
    <property type="match status" value="1"/>
</dbReference>
<comment type="catalytic activity">
    <reaction evidence="18">
        <text>2-(2-carboxy-4-methylthiazol-5-yl)ethyl phosphate + 4-amino-2-methyl-5-(diphosphooxymethyl)pyrimidine + 2 H(+) = thiamine phosphate + CO2 + diphosphate</text>
        <dbReference type="Rhea" id="RHEA:47848"/>
        <dbReference type="ChEBI" id="CHEBI:15378"/>
        <dbReference type="ChEBI" id="CHEBI:16526"/>
        <dbReference type="ChEBI" id="CHEBI:33019"/>
        <dbReference type="ChEBI" id="CHEBI:37575"/>
        <dbReference type="ChEBI" id="CHEBI:57841"/>
        <dbReference type="ChEBI" id="CHEBI:62890"/>
        <dbReference type="EC" id="2.5.1.3"/>
    </reaction>
</comment>
<dbReference type="FunFam" id="3.40.640.10:FF:000021">
    <property type="entry name" value="Glutamate-1-semialdehyde 2,1-aminomutase"/>
    <property type="match status" value="1"/>
</dbReference>
<dbReference type="UniPathway" id="UPA00060">
    <property type="reaction ID" value="UER00141"/>
</dbReference>
<evidence type="ECO:0000256" key="18">
    <source>
        <dbReference type="ARBA" id="ARBA00047851"/>
    </source>
</evidence>
<evidence type="ECO:0000256" key="10">
    <source>
        <dbReference type="ARBA" id="ARBA00022741"/>
    </source>
</evidence>
<dbReference type="GO" id="GO:0009228">
    <property type="term" value="P:thiamine biosynthetic process"/>
    <property type="evidence" value="ECO:0007669"/>
    <property type="project" value="UniProtKB-KW"/>
</dbReference>
<feature type="compositionally biased region" description="Gly residues" evidence="20">
    <location>
        <begin position="154"/>
        <end position="164"/>
    </location>
</feature>
<dbReference type="CDD" id="cd00564">
    <property type="entry name" value="TMP_TenI"/>
    <property type="match status" value="1"/>
</dbReference>
<dbReference type="GO" id="GO:0046872">
    <property type="term" value="F:metal ion binding"/>
    <property type="evidence" value="ECO:0007669"/>
    <property type="project" value="UniProtKB-KW"/>
</dbReference>
<comment type="catalytic activity">
    <reaction evidence="1">
        <text>(S)-4-amino-5-oxopentanoate = 5-aminolevulinate</text>
        <dbReference type="Rhea" id="RHEA:14265"/>
        <dbReference type="ChEBI" id="CHEBI:57501"/>
        <dbReference type="ChEBI" id="CHEBI:356416"/>
        <dbReference type="EC" id="5.4.3.8"/>
    </reaction>
</comment>
<keyword evidence="14" id="KW-0784">Thiamine biosynthesis</keyword>
<dbReference type="InterPro" id="IPR034291">
    <property type="entry name" value="TMP_synthase"/>
</dbReference>
<dbReference type="InterPro" id="IPR017871">
    <property type="entry name" value="ABC_transporter-like_CS"/>
</dbReference>
<dbReference type="SUPFAM" id="SSF51391">
    <property type="entry name" value="Thiamin phosphate synthase"/>
    <property type="match status" value="1"/>
</dbReference>
<keyword evidence="9" id="KW-0479">Metal-binding</keyword>
<dbReference type="GO" id="GO:0030170">
    <property type="term" value="F:pyridoxal phosphate binding"/>
    <property type="evidence" value="ECO:0007669"/>
    <property type="project" value="InterPro"/>
</dbReference>